<dbReference type="InterPro" id="IPR025845">
    <property type="entry name" value="Thg1_C_dom"/>
</dbReference>
<name>A0A2J8NKB4_PANTR</name>
<organism evidence="2 3">
    <name type="scientific">Pan troglodytes</name>
    <name type="common">Chimpanzee</name>
    <dbReference type="NCBI Taxonomy" id="9598"/>
    <lineage>
        <taxon>Eukaryota</taxon>
        <taxon>Metazoa</taxon>
        <taxon>Chordata</taxon>
        <taxon>Craniata</taxon>
        <taxon>Vertebrata</taxon>
        <taxon>Euteleostomi</taxon>
        <taxon>Mammalia</taxon>
        <taxon>Eutheria</taxon>
        <taxon>Euarchontoglires</taxon>
        <taxon>Primates</taxon>
        <taxon>Haplorrhini</taxon>
        <taxon>Catarrhini</taxon>
        <taxon>Hominidae</taxon>
        <taxon>Pan</taxon>
    </lineage>
</organism>
<evidence type="ECO:0000313" key="3">
    <source>
        <dbReference type="Proteomes" id="UP000236370"/>
    </source>
</evidence>
<sequence length="33" mass="4006">EILFSEFNINYNNEPLMYRKGTVLIWQKYQGVP</sequence>
<evidence type="ECO:0000259" key="1">
    <source>
        <dbReference type="Pfam" id="PF14413"/>
    </source>
</evidence>
<reference evidence="2 3" key="1">
    <citation type="submission" date="2017-12" db="EMBL/GenBank/DDBJ databases">
        <title>High-resolution comparative analysis of great ape genomes.</title>
        <authorList>
            <person name="Pollen A."/>
            <person name="Hastie A."/>
            <person name="Hormozdiari F."/>
            <person name="Dougherty M."/>
            <person name="Liu R."/>
            <person name="Chaisson M."/>
            <person name="Hoppe E."/>
            <person name="Hill C."/>
            <person name="Pang A."/>
            <person name="Hillier L."/>
            <person name="Baker C."/>
            <person name="Armstrong J."/>
            <person name="Shendure J."/>
            <person name="Paten B."/>
            <person name="Wilson R."/>
            <person name="Chao H."/>
            <person name="Schneider V."/>
            <person name="Ventura M."/>
            <person name="Kronenberg Z."/>
            <person name="Murali S."/>
            <person name="Gordon D."/>
            <person name="Cantsilieris S."/>
            <person name="Munson K."/>
            <person name="Nelson B."/>
            <person name="Raja A."/>
            <person name="Underwood J."/>
            <person name="Diekhans M."/>
            <person name="Fiddes I."/>
            <person name="Haussler D."/>
            <person name="Eichler E."/>
        </authorList>
    </citation>
    <scope>NUCLEOTIDE SEQUENCE [LARGE SCALE GENOMIC DNA]</scope>
    <source>
        <strain evidence="2">Yerkes chimp pedigree #C0471</strain>
    </source>
</reference>
<dbReference type="Proteomes" id="UP000236370">
    <property type="component" value="Unassembled WGS sequence"/>
</dbReference>
<feature type="non-terminal residue" evidence="2">
    <location>
        <position position="1"/>
    </location>
</feature>
<dbReference type="Gene3D" id="3.30.70.3000">
    <property type="match status" value="1"/>
</dbReference>
<dbReference type="Pfam" id="PF14413">
    <property type="entry name" value="Thg1C"/>
    <property type="match status" value="1"/>
</dbReference>
<evidence type="ECO:0000313" key="2">
    <source>
        <dbReference type="EMBL" id="PNI72211.1"/>
    </source>
</evidence>
<comment type="caution">
    <text evidence="2">The sequence shown here is derived from an EMBL/GenBank/DDBJ whole genome shotgun (WGS) entry which is preliminary data.</text>
</comment>
<accession>A0A2J8NKB4</accession>
<protein>
    <submittedName>
        <fullName evidence="2">THG1L isoform 3</fullName>
    </submittedName>
</protein>
<feature type="domain" description="Thg1 C-terminal" evidence="1">
    <location>
        <begin position="1"/>
        <end position="29"/>
    </location>
</feature>
<dbReference type="AlphaFoldDB" id="A0A2J8NKB4"/>
<gene>
    <name evidence="2" type="ORF">CK820_G0010199</name>
</gene>
<proteinExistence type="predicted"/>
<dbReference type="EMBL" id="NBAG03000228">
    <property type="protein sequence ID" value="PNI72211.1"/>
    <property type="molecule type" value="Genomic_DNA"/>
</dbReference>
<dbReference type="InterPro" id="IPR038469">
    <property type="entry name" value="tRNAHis_GuaTrfase_Thg1_sf"/>
</dbReference>